<dbReference type="EMBL" id="JASNWA010000008">
    <property type="protein sequence ID" value="KAK3172030.1"/>
    <property type="molecule type" value="Genomic_DNA"/>
</dbReference>
<name>A0AAE0DJU7_9LECA</name>
<feature type="compositionally biased region" description="Polar residues" evidence="1">
    <location>
        <begin position="347"/>
        <end position="362"/>
    </location>
</feature>
<dbReference type="AlphaFoldDB" id="A0AAE0DJU7"/>
<keyword evidence="3" id="KW-1185">Reference proteome</keyword>
<protein>
    <submittedName>
        <fullName evidence="2">Uncharacterized protein</fullName>
    </submittedName>
</protein>
<dbReference type="Proteomes" id="UP001276659">
    <property type="component" value="Unassembled WGS sequence"/>
</dbReference>
<gene>
    <name evidence="2" type="ORF">OEA41_004114</name>
</gene>
<feature type="region of interest" description="Disordered" evidence="1">
    <location>
        <begin position="1"/>
        <end position="25"/>
    </location>
</feature>
<accession>A0AAE0DJU7</accession>
<evidence type="ECO:0000313" key="2">
    <source>
        <dbReference type="EMBL" id="KAK3172030.1"/>
    </source>
</evidence>
<feature type="region of interest" description="Disordered" evidence="1">
    <location>
        <begin position="346"/>
        <end position="377"/>
    </location>
</feature>
<evidence type="ECO:0000256" key="1">
    <source>
        <dbReference type="SAM" id="MobiDB-lite"/>
    </source>
</evidence>
<organism evidence="2 3">
    <name type="scientific">Lepraria neglecta</name>
    <dbReference type="NCBI Taxonomy" id="209136"/>
    <lineage>
        <taxon>Eukaryota</taxon>
        <taxon>Fungi</taxon>
        <taxon>Dikarya</taxon>
        <taxon>Ascomycota</taxon>
        <taxon>Pezizomycotina</taxon>
        <taxon>Lecanoromycetes</taxon>
        <taxon>OSLEUM clade</taxon>
        <taxon>Lecanoromycetidae</taxon>
        <taxon>Lecanorales</taxon>
        <taxon>Lecanorineae</taxon>
        <taxon>Stereocaulaceae</taxon>
        <taxon>Lepraria</taxon>
    </lineage>
</organism>
<evidence type="ECO:0000313" key="3">
    <source>
        <dbReference type="Proteomes" id="UP001276659"/>
    </source>
</evidence>
<proteinExistence type="predicted"/>
<reference evidence="2" key="1">
    <citation type="submission" date="2022-11" db="EMBL/GenBank/DDBJ databases">
        <title>Chromosomal genome sequence assembly and mating type (MAT) locus characterization of the leprose asexual lichenized fungus Lepraria neglecta (Nyl.) Erichsen.</title>
        <authorList>
            <person name="Allen J.L."/>
            <person name="Pfeffer B."/>
        </authorList>
    </citation>
    <scope>NUCLEOTIDE SEQUENCE</scope>
    <source>
        <strain evidence="2">Allen 5258</strain>
    </source>
</reference>
<comment type="caution">
    <text evidence="2">The sequence shown here is derived from an EMBL/GenBank/DDBJ whole genome shotgun (WGS) entry which is preliminary data.</text>
</comment>
<sequence length="577" mass="66705">MSLSVQKIRERSISDPQPPVSLSTTRTRAQTVENALYNDTYKQCIHEAFTTDGPKKEPWEIPVPDNVTNPDAITDTMIRNSFFYAHYRVKYRKVTPRSLAFLEEYRDTAAAAIKAPSRDKKIELATLNRILHSKPILFKQPSKEELEGQAAVKQLIQLRYYADYGDYMAENCKRFRDGAIERKIEGHQYFTGRGENWTVIQKRMDREDQRYEEWSDQGKPRGAAPGQPTIDAIEKACTELRLDHENTRFSIRWYSHRNEEIHNSVSTHIQQCDWKALATQLWKDIIELPNVFGDEEYRHMQKALDTIKDRYFDGLHPISPVPSEKAVNLYNAKVLKDRNKLVRERNASQFSTGGRTPASATDISEEQKRIRKERRTNRIREPFYTHSPEVTHLIHGCDPSAAIVVRLPAFERTHEVILFDLASITFEKLKRLVEKVFLTDEAYHHGGNIHIADRKAVGEIQRFYVKRCTGDTSEVIEVHEGNVKAVVKLPGTSVSFRELCVEFAERIKMNARHAEEAKGISDEKETERKREEGSLILATKEDEASAERGEACWICRSFNVRLAMEPPFPKDAWDERL</sequence>